<feature type="region of interest" description="Disordered" evidence="1">
    <location>
        <begin position="245"/>
        <end position="286"/>
    </location>
</feature>
<gene>
    <name evidence="3" type="primary">LOC105230328</name>
</gene>
<dbReference type="AlphaFoldDB" id="A0A8N4L4M1"/>
<dbReference type="OrthoDB" id="8191899at2759"/>
<keyword evidence="2" id="KW-1185">Reference proteome</keyword>
<dbReference type="GeneID" id="105230328"/>
<evidence type="ECO:0000313" key="3">
    <source>
        <dbReference type="RefSeq" id="XP_029408957.1"/>
    </source>
</evidence>
<reference evidence="3" key="1">
    <citation type="submission" date="2025-08" db="UniProtKB">
        <authorList>
            <consortium name="RefSeq"/>
        </authorList>
    </citation>
    <scope>IDENTIFICATION</scope>
    <source>
        <tissue evidence="3">Adult</tissue>
    </source>
</reference>
<dbReference type="GO" id="GO:0004386">
    <property type="term" value="F:helicase activity"/>
    <property type="evidence" value="ECO:0007669"/>
    <property type="project" value="UniProtKB-KW"/>
</dbReference>
<dbReference type="Proteomes" id="UP001652620">
    <property type="component" value="Chromosome 5"/>
</dbReference>
<sequence>MYIYILQINTPRMSSYRPRRTRIYGANYDMGESSYKKLLESLDNKRGIGRSSDSHVPLARETSLPPKVTFLQDEDDFDREKYRASLRAKLQLGDEDSDVFGSTLKQSKLRLTERNRYLENEDEDILGSTYKPLKFMGLDESNAVDTSLKSSLKYRASAEPFESALKSLKLNGTDESGFGESIKHRALKAIERTGKARSILDDLDDQEASSCSSRRIKIRSENVIMGDTSTTTEASSRMKATKARLADLESEMSSISEKQSERERRKHNLRKLLNESESDTFKAIEM</sequence>
<evidence type="ECO:0000256" key="1">
    <source>
        <dbReference type="SAM" id="MobiDB-lite"/>
    </source>
</evidence>
<evidence type="ECO:0000313" key="2">
    <source>
        <dbReference type="Proteomes" id="UP001652620"/>
    </source>
</evidence>
<name>A0A8N4L4M1_BACDO</name>
<dbReference type="OMA" id="FENETQN"/>
<organism evidence="2 3">
    <name type="scientific">Bactrocera dorsalis</name>
    <name type="common">Oriental fruit fly</name>
    <name type="synonym">Dacus dorsalis</name>
    <dbReference type="NCBI Taxonomy" id="27457"/>
    <lineage>
        <taxon>Eukaryota</taxon>
        <taxon>Metazoa</taxon>
        <taxon>Ecdysozoa</taxon>
        <taxon>Arthropoda</taxon>
        <taxon>Hexapoda</taxon>
        <taxon>Insecta</taxon>
        <taxon>Pterygota</taxon>
        <taxon>Neoptera</taxon>
        <taxon>Endopterygota</taxon>
        <taxon>Diptera</taxon>
        <taxon>Brachycera</taxon>
        <taxon>Muscomorpha</taxon>
        <taxon>Tephritoidea</taxon>
        <taxon>Tephritidae</taxon>
        <taxon>Bactrocera</taxon>
        <taxon>Bactrocera</taxon>
    </lineage>
</organism>
<dbReference type="RefSeq" id="XP_029408957.1">
    <property type="nucleotide sequence ID" value="XM_029553097.2"/>
</dbReference>
<proteinExistence type="predicted"/>
<accession>A0A8N4L4M1</accession>
<protein>
    <submittedName>
        <fullName evidence="3">Uncharacterized protein LOC105230328 isoform X1</fullName>
    </submittedName>
</protein>